<proteinExistence type="inferred from homology"/>
<dbReference type="InterPro" id="IPR000639">
    <property type="entry name" value="Epox_hydrolase-like"/>
</dbReference>
<evidence type="ECO:0000259" key="4">
    <source>
        <dbReference type="Pfam" id="PF00561"/>
    </source>
</evidence>
<evidence type="ECO:0000256" key="1">
    <source>
        <dbReference type="ARBA" id="ARBA00022801"/>
    </source>
</evidence>
<feature type="domain" description="AB hydrolase-1" evidence="4">
    <location>
        <begin position="80"/>
        <end position="327"/>
    </location>
</feature>
<dbReference type="SUPFAM" id="SSF53474">
    <property type="entry name" value="alpha/beta-Hydrolases"/>
    <property type="match status" value="2"/>
</dbReference>
<organism evidence="5 6">
    <name type="scientific">Porites lobata</name>
    <dbReference type="NCBI Taxonomy" id="104759"/>
    <lineage>
        <taxon>Eukaryota</taxon>
        <taxon>Metazoa</taxon>
        <taxon>Cnidaria</taxon>
        <taxon>Anthozoa</taxon>
        <taxon>Hexacorallia</taxon>
        <taxon>Scleractinia</taxon>
        <taxon>Fungiina</taxon>
        <taxon>Poritidae</taxon>
        <taxon>Porites</taxon>
    </lineage>
</organism>
<dbReference type="PANTHER" id="PTHR43329">
    <property type="entry name" value="EPOXIDE HYDROLASE"/>
    <property type="match status" value="1"/>
</dbReference>
<sequence length="659" mass="76775">MANQVIRALFVYSLALFYGFMVCFFLLLSAIRKLEIPRRGKRREKPPACLLDPELGEHHFLRTASNIRIHYVAKGDTGKPLMLCIHGFPEFWYSWRYQLKAFSDNFRMVAVDLRGYGESDSPKGREHYKTSLLVNDIKEIIEALDYKSCTLLSHDWGGALAWSFAHMHPEFVDKLIFCNIPHPRCFQKYFQSSRKQFFASWYIFYFQLPYLPEFTIEMNDYKIKLSHLFLCFHKDVGFTDEDVEAYKYALSQNGLSGPLNYYRNALLSSDRPRGLFNTKIKAPTLVVWGTADKALTVETLEGTEEYVEDLTIKYVDGASHWVQMHEPEKSASYVILLRAIWNLEIPTRGKRREKPPACLLDPELGEHYFLRTASNIRIHYVAKGDTGKPLMLCLHGFPEFWYSWRYQLKAFSDNFRVVAVDLRGYGESDSPKGREHYKTSLLVNDIKEIDAKMSSFLSDFQTAIKLKCPLYFLYEFLMSLRRLDDNLTFAHMHPEFVDKLIACNIPHPRCFFQPSKPQFFRTWYFCYIQLPYLPEFETEVNDYRILSTAFKDVGFADEEVEAYKYALSQNGLSGPLNYYRNAVLPDAPWGLLNTKIKAPTLVVWGTADTFITLDTLEGTEEYVEDLTIKYVDGASHWVQVHKPEVVNQHIRDFLAVQRN</sequence>
<comment type="similarity">
    <text evidence="2">Belongs to the AB hydrolase superfamily. Epoxide hydrolase family.</text>
</comment>
<dbReference type="PRINTS" id="PR00111">
    <property type="entry name" value="ABHYDROLASE"/>
</dbReference>
<feature type="domain" description="AB hydrolase-1" evidence="4">
    <location>
        <begin position="389"/>
        <end position="449"/>
    </location>
</feature>
<keyword evidence="6" id="KW-1185">Reference proteome</keyword>
<protein>
    <recommendedName>
        <fullName evidence="4">AB hydrolase-1 domain-containing protein</fullName>
    </recommendedName>
</protein>
<dbReference type="Pfam" id="PF00561">
    <property type="entry name" value="Abhydrolase_1"/>
    <property type="match status" value="2"/>
</dbReference>
<accession>A0ABN8S6D8</accession>
<comment type="caution">
    <text evidence="5">The sequence shown here is derived from an EMBL/GenBank/DDBJ whole genome shotgun (WGS) entry which is preliminary data.</text>
</comment>
<evidence type="ECO:0000256" key="3">
    <source>
        <dbReference type="SAM" id="Phobius"/>
    </source>
</evidence>
<name>A0ABN8S6D8_9CNID</name>
<keyword evidence="3" id="KW-0472">Membrane</keyword>
<dbReference type="InterPro" id="IPR000073">
    <property type="entry name" value="AB_hydrolase_1"/>
</dbReference>
<dbReference type="EMBL" id="CALNXK010000533">
    <property type="protein sequence ID" value="CAH3187292.1"/>
    <property type="molecule type" value="Genomic_DNA"/>
</dbReference>
<dbReference type="PRINTS" id="PR00412">
    <property type="entry name" value="EPOXHYDRLASE"/>
</dbReference>
<dbReference type="InterPro" id="IPR029058">
    <property type="entry name" value="AB_hydrolase_fold"/>
</dbReference>
<keyword evidence="3" id="KW-1133">Transmembrane helix</keyword>
<dbReference type="Proteomes" id="UP001159405">
    <property type="component" value="Unassembled WGS sequence"/>
</dbReference>
<dbReference type="Gene3D" id="3.40.50.1820">
    <property type="entry name" value="alpha/beta hydrolase"/>
    <property type="match status" value="3"/>
</dbReference>
<gene>
    <name evidence="5" type="ORF">PLOB_00037186</name>
</gene>
<evidence type="ECO:0000313" key="5">
    <source>
        <dbReference type="EMBL" id="CAH3187292.1"/>
    </source>
</evidence>
<keyword evidence="3" id="KW-0812">Transmembrane</keyword>
<evidence type="ECO:0000313" key="6">
    <source>
        <dbReference type="Proteomes" id="UP001159405"/>
    </source>
</evidence>
<evidence type="ECO:0000256" key="2">
    <source>
        <dbReference type="ARBA" id="ARBA00038334"/>
    </source>
</evidence>
<feature type="transmembrane region" description="Helical" evidence="3">
    <location>
        <begin position="6"/>
        <end position="31"/>
    </location>
</feature>
<reference evidence="5 6" key="1">
    <citation type="submission" date="2022-05" db="EMBL/GenBank/DDBJ databases">
        <authorList>
            <consortium name="Genoscope - CEA"/>
            <person name="William W."/>
        </authorList>
    </citation>
    <scope>NUCLEOTIDE SEQUENCE [LARGE SCALE GENOMIC DNA]</scope>
</reference>
<keyword evidence="1" id="KW-0378">Hydrolase</keyword>